<organism evidence="1 2">
    <name type="scientific">Persea americana</name>
    <name type="common">Avocado</name>
    <dbReference type="NCBI Taxonomy" id="3435"/>
    <lineage>
        <taxon>Eukaryota</taxon>
        <taxon>Viridiplantae</taxon>
        <taxon>Streptophyta</taxon>
        <taxon>Embryophyta</taxon>
        <taxon>Tracheophyta</taxon>
        <taxon>Spermatophyta</taxon>
        <taxon>Magnoliopsida</taxon>
        <taxon>Magnoliidae</taxon>
        <taxon>Laurales</taxon>
        <taxon>Lauraceae</taxon>
        <taxon>Persea</taxon>
    </lineage>
</organism>
<keyword evidence="2" id="KW-1185">Reference proteome</keyword>
<dbReference type="EMBL" id="CM056814">
    <property type="protein sequence ID" value="KAJ8628528.1"/>
    <property type="molecule type" value="Genomic_DNA"/>
</dbReference>
<sequence>MEVCNSDCNCSFVAEVGAEIRQHQGQGFPISLPDTYAKPPSYTFTEVSYRGANGDRDARGKKRTGFLDHVGAACYCVYLNVGQQMSPHVID</sequence>
<comment type="caution">
    <text evidence="1">The sequence shown here is derived from an EMBL/GenBank/DDBJ whole genome shotgun (WGS) entry which is preliminary data.</text>
</comment>
<dbReference type="Proteomes" id="UP001234297">
    <property type="component" value="Chromosome 6"/>
</dbReference>
<evidence type="ECO:0000313" key="2">
    <source>
        <dbReference type="Proteomes" id="UP001234297"/>
    </source>
</evidence>
<reference evidence="1 2" key="1">
    <citation type="journal article" date="2022" name="Hortic Res">
        <title>A haplotype resolved chromosomal level avocado genome allows analysis of novel avocado genes.</title>
        <authorList>
            <person name="Nath O."/>
            <person name="Fletcher S.J."/>
            <person name="Hayward A."/>
            <person name="Shaw L.M."/>
            <person name="Masouleh A.K."/>
            <person name="Furtado A."/>
            <person name="Henry R.J."/>
            <person name="Mitter N."/>
        </authorList>
    </citation>
    <scope>NUCLEOTIDE SEQUENCE [LARGE SCALE GENOMIC DNA]</scope>
    <source>
        <strain evidence="2">cv. Hass</strain>
    </source>
</reference>
<accession>A0ACC2L661</accession>
<protein>
    <submittedName>
        <fullName evidence="1">Uncharacterized protein</fullName>
    </submittedName>
</protein>
<proteinExistence type="predicted"/>
<name>A0ACC2L661_PERAE</name>
<gene>
    <name evidence="1" type="ORF">MRB53_021835</name>
</gene>
<evidence type="ECO:0000313" key="1">
    <source>
        <dbReference type="EMBL" id="KAJ8628528.1"/>
    </source>
</evidence>